<reference evidence="2" key="1">
    <citation type="submission" date="2007-04" db="EMBL/GenBank/DDBJ databases">
        <title>Annotation of Pediculus humanus corporis strain USDA.</title>
        <authorList>
            <person name="Kirkness E."/>
            <person name="Hannick L."/>
            <person name="Hass B."/>
            <person name="Bruggner R."/>
            <person name="Lawson D."/>
            <person name="Bidwell S."/>
            <person name="Joardar V."/>
            <person name="Caler E."/>
            <person name="Walenz B."/>
            <person name="Inman J."/>
            <person name="Schobel S."/>
            <person name="Galinsky K."/>
            <person name="Amedeo P."/>
            <person name="Strausberg R."/>
        </authorList>
    </citation>
    <scope>NUCLEOTIDE SEQUENCE</scope>
    <source>
        <strain evidence="2">USDA</strain>
    </source>
</reference>
<evidence type="ECO:0000313" key="3">
    <source>
        <dbReference type="EnsemblMetazoa" id="PHUM594410-PA"/>
    </source>
</evidence>
<feature type="region of interest" description="Disordered" evidence="1">
    <location>
        <begin position="105"/>
        <end position="142"/>
    </location>
</feature>
<dbReference type="eggNOG" id="ENOG502S48A">
    <property type="taxonomic scope" value="Eukaryota"/>
</dbReference>
<dbReference type="Proteomes" id="UP000009046">
    <property type="component" value="Unassembled WGS sequence"/>
</dbReference>
<dbReference type="FunCoup" id="E0W2J8">
    <property type="interactions" value="34"/>
</dbReference>
<dbReference type="Pfam" id="PF03392">
    <property type="entry name" value="OS-D"/>
    <property type="match status" value="1"/>
</dbReference>
<gene>
    <name evidence="3" type="primary">8232828</name>
    <name evidence="2" type="ORF">Phum_PHUM594410</name>
</gene>
<reference evidence="3" key="3">
    <citation type="submission" date="2021-02" db="UniProtKB">
        <authorList>
            <consortium name="EnsemblMetazoa"/>
        </authorList>
    </citation>
    <scope>IDENTIFICATION</scope>
    <source>
        <strain evidence="3">USDA</strain>
    </source>
</reference>
<organism>
    <name type="scientific">Pediculus humanus subsp. corporis</name>
    <name type="common">Body louse</name>
    <dbReference type="NCBI Taxonomy" id="121224"/>
    <lineage>
        <taxon>Eukaryota</taxon>
        <taxon>Metazoa</taxon>
        <taxon>Ecdysozoa</taxon>
        <taxon>Arthropoda</taxon>
        <taxon>Hexapoda</taxon>
        <taxon>Insecta</taxon>
        <taxon>Pterygota</taxon>
        <taxon>Neoptera</taxon>
        <taxon>Paraneoptera</taxon>
        <taxon>Psocodea</taxon>
        <taxon>Troctomorpha</taxon>
        <taxon>Phthiraptera</taxon>
        <taxon>Anoplura</taxon>
        <taxon>Pediculidae</taxon>
        <taxon>Pediculus</taxon>
    </lineage>
</organism>
<feature type="compositionally biased region" description="Basic and acidic residues" evidence="1">
    <location>
        <begin position="111"/>
        <end position="142"/>
    </location>
</feature>
<protein>
    <submittedName>
        <fullName evidence="2">Ejaculatory bulb-specific protein 3, putative</fullName>
    </submittedName>
</protein>
<dbReference type="EMBL" id="DS235878">
    <property type="protein sequence ID" value="EEB19854.1"/>
    <property type="molecule type" value="Genomic_DNA"/>
</dbReference>
<dbReference type="InterPro" id="IPR005055">
    <property type="entry name" value="A10/PebIII"/>
</dbReference>
<dbReference type="Gene3D" id="1.10.2080.10">
    <property type="entry name" value="Insect odorant-binding protein A10/Ejaculatory bulb-specific protein 3"/>
    <property type="match status" value="1"/>
</dbReference>
<evidence type="ECO:0000313" key="2">
    <source>
        <dbReference type="EMBL" id="EEB19854.1"/>
    </source>
</evidence>
<dbReference type="OrthoDB" id="6344725at2759"/>
<dbReference type="PANTHER" id="PTHR11257">
    <property type="entry name" value="CHEMOSENSORY PROTEIN-RELATED"/>
    <property type="match status" value="1"/>
</dbReference>
<dbReference type="HOGENOM" id="CLU_126727_2_1_1"/>
<accession>E0W2J8</accession>
<evidence type="ECO:0000256" key="1">
    <source>
        <dbReference type="SAM" id="MobiDB-lite"/>
    </source>
</evidence>
<dbReference type="VEuPathDB" id="VectorBase:PHUM594410"/>
<dbReference type="SUPFAM" id="SSF100910">
    <property type="entry name" value="Chemosensory protein Csp2"/>
    <property type="match status" value="1"/>
</dbReference>
<dbReference type="KEGG" id="phu:Phum_PHUM594410"/>
<dbReference type="EnsemblMetazoa" id="PHUM594410-RA">
    <property type="protein sequence ID" value="PHUM594410-PA"/>
    <property type="gene ID" value="PHUM594410"/>
</dbReference>
<proteinExistence type="predicted"/>
<dbReference type="AlphaFoldDB" id="E0W2J8"/>
<name>E0W2J8_PEDHC</name>
<dbReference type="RefSeq" id="XP_002432592.1">
    <property type="nucleotide sequence ID" value="XM_002432547.1"/>
</dbReference>
<dbReference type="EMBL" id="AAZO01007241">
    <property type="status" value="NOT_ANNOTATED_CDS"/>
    <property type="molecule type" value="Genomic_DNA"/>
</dbReference>
<dbReference type="InterPro" id="IPR036682">
    <property type="entry name" value="OS_D_A10/PebIII_sf"/>
</dbReference>
<dbReference type="GeneID" id="8232828"/>
<dbReference type="OMA" id="ALENDCG"/>
<evidence type="ECO:0000313" key="4">
    <source>
        <dbReference type="Proteomes" id="UP000009046"/>
    </source>
</evidence>
<sequence length="142" mass="16935">MIYKAEKFGEKYTTRWDNIDVDEILSSERLLGNYKKCLMDQGPCTPDGKELKKNLPDALKNDCSKCSEKQKINMHKVIDFFKDNKTEWWAELQKKYDPEGIYLKNHIANNRHGDKNDDKRDDDKKKEERDEMEKNDNKENSR</sequence>
<dbReference type="InParanoid" id="E0W2J8"/>
<keyword evidence="4" id="KW-1185">Reference proteome</keyword>
<reference evidence="2" key="2">
    <citation type="submission" date="2007-04" db="EMBL/GenBank/DDBJ databases">
        <title>The genome of the human body louse.</title>
        <authorList>
            <consortium name="The Human Body Louse Genome Consortium"/>
            <person name="Kirkness E."/>
            <person name="Walenz B."/>
            <person name="Hass B."/>
            <person name="Bruggner R."/>
            <person name="Strausberg R."/>
        </authorList>
    </citation>
    <scope>NUCLEOTIDE SEQUENCE</scope>
    <source>
        <strain evidence="2">USDA</strain>
    </source>
</reference>
<dbReference type="PANTHER" id="PTHR11257:SF12">
    <property type="entry name" value="EJACULATORY BULB-SPECIFIC PROTEIN 3-RELATED"/>
    <property type="match status" value="1"/>
</dbReference>
<dbReference type="CTD" id="8232828"/>